<proteinExistence type="predicted"/>
<evidence type="ECO:0000313" key="1">
    <source>
        <dbReference type="EMBL" id="ELP63096.1"/>
    </source>
</evidence>
<dbReference type="Proteomes" id="UP000010931">
    <property type="component" value="Unassembled WGS sequence"/>
</dbReference>
<organism evidence="1 2">
    <name type="scientific">Streptomyces turgidiscabies (strain Car8)</name>
    <dbReference type="NCBI Taxonomy" id="698760"/>
    <lineage>
        <taxon>Bacteria</taxon>
        <taxon>Bacillati</taxon>
        <taxon>Actinomycetota</taxon>
        <taxon>Actinomycetes</taxon>
        <taxon>Kitasatosporales</taxon>
        <taxon>Streptomycetaceae</taxon>
        <taxon>Streptomyces</taxon>
    </lineage>
</organism>
<dbReference type="EMBL" id="AEJB01000543">
    <property type="protein sequence ID" value="ELP63096.1"/>
    <property type="molecule type" value="Genomic_DNA"/>
</dbReference>
<gene>
    <name evidence="1" type="ORF">STRTUCAR8_00920</name>
</gene>
<accession>L7EWP7</accession>
<sequence length="54" mass="6292">MMIVAWWWRPRRAKSSTPITRGTDDFGTGRRYRWRRAVLRESGTVSRPTGRAAA</sequence>
<keyword evidence="2" id="KW-1185">Reference proteome</keyword>
<reference evidence="1 2" key="1">
    <citation type="journal article" date="2011" name="Plasmid">
        <title>Streptomyces turgidiscabies Car8 contains a modular pathogenicity island that shares virulence genes with other actinobacterial plant pathogens.</title>
        <authorList>
            <person name="Huguet-Tapia J.C."/>
            <person name="Badger J.H."/>
            <person name="Loria R."/>
            <person name="Pettis G.S."/>
        </authorList>
    </citation>
    <scope>NUCLEOTIDE SEQUENCE [LARGE SCALE GENOMIC DNA]</scope>
    <source>
        <strain evidence="1 2">Car8</strain>
    </source>
</reference>
<comment type="caution">
    <text evidence="1">The sequence shown here is derived from an EMBL/GenBank/DDBJ whole genome shotgun (WGS) entry which is preliminary data.</text>
</comment>
<evidence type="ECO:0000313" key="2">
    <source>
        <dbReference type="Proteomes" id="UP000010931"/>
    </source>
</evidence>
<name>L7EWP7_STRT8</name>
<dbReference type="AlphaFoldDB" id="L7EWP7"/>
<protein>
    <submittedName>
        <fullName evidence="1">Uncharacterized protein</fullName>
    </submittedName>
</protein>